<feature type="region of interest" description="Disordered" evidence="6">
    <location>
        <begin position="216"/>
        <end position="267"/>
    </location>
</feature>
<keyword evidence="4" id="KW-0863">Zinc-finger</keyword>
<dbReference type="AlphaFoldDB" id="A0A2R8QSI0"/>
<dbReference type="PANTHER" id="PTHR45740">
    <property type="entry name" value="POLY [ADP-RIBOSE] POLYMERASE"/>
    <property type="match status" value="1"/>
</dbReference>
<evidence type="ECO:0000256" key="5">
    <source>
        <dbReference type="ARBA" id="ARBA00022833"/>
    </source>
</evidence>
<keyword evidence="5" id="KW-0862">Zinc</keyword>
<dbReference type="Pfam" id="PF25261">
    <property type="entry name" value="zf-CCCH_PARP12"/>
    <property type="match status" value="1"/>
</dbReference>
<evidence type="ECO:0000256" key="1">
    <source>
        <dbReference type="ARBA" id="ARBA00022553"/>
    </source>
</evidence>
<organism evidence="8">
    <name type="scientific">Danio rerio</name>
    <name type="common">Zebrafish</name>
    <name type="synonym">Brachydanio rerio</name>
    <dbReference type="NCBI Taxonomy" id="7955"/>
    <lineage>
        <taxon>Eukaryota</taxon>
        <taxon>Metazoa</taxon>
        <taxon>Chordata</taxon>
        <taxon>Craniata</taxon>
        <taxon>Vertebrata</taxon>
        <taxon>Euteleostomi</taxon>
        <taxon>Actinopterygii</taxon>
        <taxon>Neopterygii</taxon>
        <taxon>Teleostei</taxon>
        <taxon>Ostariophysi</taxon>
        <taxon>Cypriniformes</taxon>
        <taxon>Danionidae</taxon>
        <taxon>Danioninae</taxon>
        <taxon>Danio</taxon>
    </lineage>
</organism>
<evidence type="ECO:0000256" key="3">
    <source>
        <dbReference type="ARBA" id="ARBA00022737"/>
    </source>
</evidence>
<feature type="domain" description="PARP12-like CCCH zinc finger tandem" evidence="7">
    <location>
        <begin position="64"/>
        <end position="108"/>
    </location>
</feature>
<accession>A0A8M9Q645</accession>
<dbReference type="Bgee" id="ENSDARG00000113107">
    <property type="expression patterns" value="Expressed in early embryo and 18 other cell types or tissues"/>
</dbReference>
<keyword evidence="3" id="KW-0677">Repeat</keyword>
<gene>
    <name evidence="8 9" type="primary">LOC110439344</name>
</gene>
<dbReference type="OMA" id="CANNGSI"/>
<protein>
    <submittedName>
        <fullName evidence="8">Poly [ADP-ribose] polymerase 12-like</fullName>
    </submittedName>
    <submittedName>
        <fullName evidence="9">Protein mono-ADP-ribosyltransferase PARP12-like</fullName>
    </submittedName>
</protein>
<dbReference type="GeneTree" id="ENSGT00940000154649"/>
<evidence type="ECO:0000259" key="7">
    <source>
        <dbReference type="Pfam" id="PF25261"/>
    </source>
</evidence>
<evidence type="ECO:0000313" key="8">
    <source>
        <dbReference type="Ensembl" id="ENSDARP00000156260"/>
    </source>
</evidence>
<dbReference type="InterPro" id="IPR051712">
    <property type="entry name" value="ARTD-AVP"/>
</dbReference>
<evidence type="ECO:0000313" key="9">
    <source>
        <dbReference type="RefSeq" id="XP_021330831.1"/>
    </source>
</evidence>
<proteinExistence type="predicted"/>
<dbReference type="OrthoDB" id="6133115at2759"/>
<name>A0A2R8QSI0_DANRE</name>
<reference evidence="8" key="1">
    <citation type="journal article" date="2013" name="Nature">
        <title>The zebrafish reference genome sequence and its relationship to the human genome.</title>
        <authorList>
            <consortium name="Genome Reference Consortium Zebrafish"/>
            <person name="Howe K."/>
            <person name="Clark M.D."/>
            <person name="Torroja C.F."/>
            <person name="Torrance J."/>
            <person name="Berthelot C."/>
            <person name="Muffato M."/>
            <person name="Collins J.E."/>
            <person name="Humphray S."/>
            <person name="McLaren K."/>
            <person name="Matthews L."/>
            <person name="McLaren S."/>
            <person name="Sealy I."/>
            <person name="Caccamo M."/>
            <person name="Churcher C."/>
            <person name="Scott C."/>
            <person name="Barrett J.C."/>
            <person name="Koch R."/>
            <person name="Rauch G.J."/>
            <person name="White S."/>
            <person name="Chow W."/>
            <person name="Kilian B."/>
            <person name="Quintais L.T."/>
            <person name="Guerra-Assuncao J.A."/>
            <person name="Zhou Y."/>
            <person name="Gu Y."/>
            <person name="Yen J."/>
            <person name="Vogel J.H."/>
            <person name="Eyre T."/>
            <person name="Redmond S."/>
            <person name="Banerjee R."/>
            <person name="Chi J."/>
            <person name="Fu B."/>
            <person name="Langley E."/>
            <person name="Maguire S.F."/>
            <person name="Laird G.K."/>
            <person name="Lloyd D."/>
            <person name="Kenyon E."/>
            <person name="Donaldson S."/>
            <person name="Sehra H."/>
            <person name="Almeida-King J."/>
            <person name="Loveland J."/>
            <person name="Trevanion S."/>
            <person name="Jones M."/>
            <person name="Quail M."/>
            <person name="Willey D."/>
            <person name="Hunt A."/>
            <person name="Burton J."/>
            <person name="Sims S."/>
            <person name="McLay K."/>
            <person name="Plumb B."/>
            <person name="Davis J."/>
            <person name="Clee C."/>
            <person name="Oliver K."/>
            <person name="Clark R."/>
            <person name="Riddle C."/>
            <person name="Elliot D."/>
            <person name="Eliott D."/>
            <person name="Threadgold G."/>
            <person name="Harden G."/>
            <person name="Ware D."/>
            <person name="Begum S."/>
            <person name="Mortimore B."/>
            <person name="Mortimer B."/>
            <person name="Kerry G."/>
            <person name="Heath P."/>
            <person name="Phillimore B."/>
            <person name="Tracey A."/>
            <person name="Corby N."/>
            <person name="Dunn M."/>
            <person name="Johnson C."/>
            <person name="Wood J."/>
            <person name="Clark S."/>
            <person name="Pelan S."/>
            <person name="Griffiths G."/>
            <person name="Smith M."/>
            <person name="Glithero R."/>
            <person name="Howden P."/>
            <person name="Barker N."/>
            <person name="Lloyd C."/>
            <person name="Stevens C."/>
            <person name="Harley J."/>
            <person name="Holt K."/>
            <person name="Panagiotidis G."/>
            <person name="Lovell J."/>
            <person name="Beasley H."/>
            <person name="Henderson C."/>
            <person name="Gordon D."/>
            <person name="Auger K."/>
            <person name="Wright D."/>
            <person name="Collins J."/>
            <person name="Raisen C."/>
            <person name="Dyer L."/>
            <person name="Leung K."/>
            <person name="Robertson L."/>
            <person name="Ambridge K."/>
            <person name="Leongamornlert D."/>
            <person name="McGuire S."/>
            <person name="Gilderthorp R."/>
            <person name="Griffiths C."/>
            <person name="Manthravadi D."/>
            <person name="Nichol S."/>
            <person name="Barker G."/>
            <person name="Whitehead S."/>
            <person name="Kay M."/>
            <person name="Brown J."/>
            <person name="Murnane C."/>
            <person name="Gray E."/>
            <person name="Humphries M."/>
            <person name="Sycamore N."/>
            <person name="Barker D."/>
            <person name="Saunders D."/>
            <person name="Wallis J."/>
            <person name="Babbage A."/>
            <person name="Hammond S."/>
            <person name="Mashreghi-Mohammadi M."/>
            <person name="Barr L."/>
            <person name="Martin S."/>
            <person name="Wray P."/>
            <person name="Ellington A."/>
            <person name="Matthews N."/>
            <person name="Ellwood M."/>
            <person name="Woodmansey R."/>
            <person name="Clark G."/>
            <person name="Cooper J."/>
            <person name="Cooper J."/>
            <person name="Tromans A."/>
            <person name="Grafham D."/>
            <person name="Skuce C."/>
            <person name="Pandian R."/>
            <person name="Andrews R."/>
            <person name="Harrison E."/>
            <person name="Kimberley A."/>
            <person name="Garnett J."/>
            <person name="Fosker N."/>
            <person name="Hall R."/>
            <person name="Garner P."/>
            <person name="Kelly D."/>
            <person name="Bird C."/>
            <person name="Palmer S."/>
            <person name="Gehring I."/>
            <person name="Berger A."/>
            <person name="Dooley C.M."/>
            <person name="Ersan-Urun Z."/>
            <person name="Eser C."/>
            <person name="Geiger H."/>
            <person name="Geisler M."/>
            <person name="Karotki L."/>
            <person name="Kirn A."/>
            <person name="Konantz J."/>
            <person name="Konantz M."/>
            <person name="Oberlander M."/>
            <person name="Rudolph-Geiger S."/>
            <person name="Teucke M."/>
            <person name="Lanz C."/>
            <person name="Raddatz G."/>
            <person name="Osoegawa K."/>
            <person name="Zhu B."/>
            <person name="Rapp A."/>
            <person name="Widaa S."/>
            <person name="Langford C."/>
            <person name="Yang F."/>
            <person name="Schuster S.C."/>
            <person name="Carter N.P."/>
            <person name="Harrow J."/>
            <person name="Ning Z."/>
            <person name="Herrero J."/>
            <person name="Searle S.M."/>
            <person name="Enright A."/>
            <person name="Geisler R."/>
            <person name="Plasterk R.H."/>
            <person name="Lee C."/>
            <person name="Westerfield M."/>
            <person name="de Jong P.J."/>
            <person name="Zon L.I."/>
            <person name="Postlethwait J.H."/>
            <person name="Nusslein-Volhard C."/>
            <person name="Hubbard T.J."/>
            <person name="Roest Crollius H."/>
            <person name="Rogers J."/>
            <person name="Stemple D.L."/>
        </authorList>
    </citation>
    <scope>NUCLEOTIDE SEQUENCE [LARGE SCALE GENOMIC DNA]</scope>
    <source>
        <strain evidence="8">Tuebingen</strain>
    </source>
</reference>
<dbReference type="InterPro" id="IPR057602">
    <property type="entry name" value="Zfn-CCCH_PARP12"/>
</dbReference>
<evidence type="ECO:0000256" key="6">
    <source>
        <dbReference type="SAM" id="MobiDB-lite"/>
    </source>
</evidence>
<evidence type="ECO:0000256" key="2">
    <source>
        <dbReference type="ARBA" id="ARBA00022723"/>
    </source>
</evidence>
<sequence length="267" mass="30121">MTEAAIIKNICANNGSIAYADLLSALGMYDEAQDVLDVLISRSENCTVGFFSGQKRVIVRTKVRLCRIQNCPACDNLHLCKGFLFGFCRFDRGRRGCRFSHDLDSAHNLMVLMANGLNTLDLKELRILLLQSDNTLLPAVCHSYNNGVGEYGRCLDAEACKRLHICERYLQGHCDCTRAHDFYEPHPLKTLQDRGVPTELMALMKDLYSNIEALRRTNRNKPNTAPNNRRGPNVNNRRSSSVEFTAANRETEATQHTYTGNTHSQIH</sequence>
<dbReference type="RefSeq" id="XP_021330831.1">
    <property type="nucleotide sequence ID" value="XM_021475156.2"/>
</dbReference>
<dbReference type="EMBL" id="CABZ01085275">
    <property type="status" value="NOT_ANNOTATED_CDS"/>
    <property type="molecule type" value="Genomic_DNA"/>
</dbReference>
<accession>A0A2R8QSI0</accession>
<feature type="compositionally biased region" description="Low complexity" evidence="6">
    <location>
        <begin position="226"/>
        <end position="242"/>
    </location>
</feature>
<evidence type="ECO:0000256" key="4">
    <source>
        <dbReference type="ARBA" id="ARBA00022771"/>
    </source>
</evidence>
<dbReference type="Ensembl" id="ENSDART00000184884.1">
    <property type="protein sequence ID" value="ENSDARP00000156260.1"/>
    <property type="gene ID" value="ENSDARG00000113107.1"/>
</dbReference>
<feature type="compositionally biased region" description="Polar residues" evidence="6">
    <location>
        <begin position="254"/>
        <end position="267"/>
    </location>
</feature>
<dbReference type="GO" id="GO:0008270">
    <property type="term" value="F:zinc ion binding"/>
    <property type="evidence" value="ECO:0007669"/>
    <property type="project" value="UniProtKB-KW"/>
</dbReference>
<reference evidence="9" key="3">
    <citation type="submission" date="2025-04" db="UniProtKB">
        <authorList>
            <consortium name="RefSeq"/>
        </authorList>
    </citation>
    <scope>IDENTIFICATION</scope>
    <source>
        <strain evidence="9">Tuebingen</strain>
    </source>
</reference>
<reference evidence="8" key="2">
    <citation type="submission" date="2018-04" db="UniProtKB">
        <authorList>
            <consortium name="Ensembl"/>
        </authorList>
    </citation>
    <scope>IDENTIFICATION</scope>
    <source>
        <strain evidence="8">Tuebingen</strain>
    </source>
</reference>
<keyword evidence="1" id="KW-0597">Phosphoprotein</keyword>
<dbReference type="PANTHER" id="PTHR45740:SF15">
    <property type="entry name" value="ZINC FINGER CCCH TYPE DOMAIN CONTAINING 1-LIKE"/>
    <property type="match status" value="1"/>
</dbReference>
<keyword evidence="2" id="KW-0479">Metal-binding</keyword>
<dbReference type="SMR" id="A0A2R8QSI0"/>